<evidence type="ECO:0000313" key="14">
    <source>
        <dbReference type="Proteomes" id="UP000179258"/>
    </source>
</evidence>
<keyword evidence="3 9" id="KW-0547">Nucleotide-binding</keyword>
<dbReference type="SUPFAM" id="SSF101904">
    <property type="entry name" value="GyrA/ParC C-terminal domain-like"/>
    <property type="match status" value="1"/>
</dbReference>
<dbReference type="GO" id="GO:0005737">
    <property type="term" value="C:cytoplasm"/>
    <property type="evidence" value="ECO:0007669"/>
    <property type="project" value="UniProtKB-SubCell"/>
</dbReference>
<dbReference type="InterPro" id="IPR035516">
    <property type="entry name" value="Gyrase/topoIV_suA_C"/>
</dbReference>
<dbReference type="InterPro" id="IPR006691">
    <property type="entry name" value="GyrA/parC_rep"/>
</dbReference>
<feature type="coiled-coil region" evidence="11">
    <location>
        <begin position="440"/>
        <end position="493"/>
    </location>
</feature>
<dbReference type="NCBIfam" id="TIGR01063">
    <property type="entry name" value="gyrA"/>
    <property type="match status" value="1"/>
</dbReference>
<evidence type="ECO:0000256" key="11">
    <source>
        <dbReference type="SAM" id="Coils"/>
    </source>
</evidence>
<dbReference type="InterPro" id="IPR013758">
    <property type="entry name" value="Topo_IIA_A/C_ab"/>
</dbReference>
<comment type="caution">
    <text evidence="13">The sequence shown here is derived from an EMBL/GenBank/DDBJ whole genome shotgun (WGS) entry which is preliminary data.</text>
</comment>
<gene>
    <name evidence="9" type="primary">gyrA</name>
    <name evidence="13" type="ORF">A3D59_02430</name>
</gene>
<evidence type="ECO:0000256" key="2">
    <source>
        <dbReference type="ARBA" id="ARBA00008263"/>
    </source>
</evidence>
<evidence type="ECO:0000256" key="6">
    <source>
        <dbReference type="ARBA" id="ARBA00023125"/>
    </source>
</evidence>
<proteinExistence type="inferred from homology"/>
<evidence type="ECO:0000256" key="10">
    <source>
        <dbReference type="PROSITE-ProRule" id="PRU01384"/>
    </source>
</evidence>
<evidence type="ECO:0000256" key="5">
    <source>
        <dbReference type="ARBA" id="ARBA00023029"/>
    </source>
</evidence>
<dbReference type="FunFam" id="3.30.1360.40:FF:000002">
    <property type="entry name" value="DNA gyrase subunit A"/>
    <property type="match status" value="1"/>
</dbReference>
<evidence type="ECO:0000256" key="1">
    <source>
        <dbReference type="ARBA" id="ARBA00000185"/>
    </source>
</evidence>
<dbReference type="Gene3D" id="1.10.268.10">
    <property type="entry name" value="Topoisomerase, domain 3"/>
    <property type="match status" value="1"/>
</dbReference>
<evidence type="ECO:0000256" key="7">
    <source>
        <dbReference type="ARBA" id="ARBA00023235"/>
    </source>
</evidence>
<protein>
    <recommendedName>
        <fullName evidence="9">DNA gyrase subunit A</fullName>
        <ecNumber evidence="9">5.6.2.2</ecNumber>
    </recommendedName>
</protein>
<comment type="similarity">
    <text evidence="2 9">Belongs to the type II topoisomerase GyrA/ParC subunit family.</text>
</comment>
<reference evidence="13 14" key="1">
    <citation type="journal article" date="2016" name="Nat. Commun.">
        <title>Thousands of microbial genomes shed light on interconnected biogeochemical processes in an aquifer system.</title>
        <authorList>
            <person name="Anantharaman K."/>
            <person name="Brown C.T."/>
            <person name="Hug L.A."/>
            <person name="Sharon I."/>
            <person name="Castelle C.J."/>
            <person name="Probst A.J."/>
            <person name="Thomas B.C."/>
            <person name="Singh A."/>
            <person name="Wilkins M.J."/>
            <person name="Karaoz U."/>
            <person name="Brodie E.L."/>
            <person name="Williams K.H."/>
            <person name="Hubbard S.S."/>
            <person name="Banfield J.F."/>
        </authorList>
    </citation>
    <scope>NUCLEOTIDE SEQUENCE [LARGE SCALE GENOMIC DNA]</scope>
</reference>
<dbReference type="GO" id="GO:0006261">
    <property type="term" value="P:DNA-templated DNA replication"/>
    <property type="evidence" value="ECO:0007669"/>
    <property type="project" value="UniProtKB-UniRule"/>
</dbReference>
<evidence type="ECO:0000256" key="8">
    <source>
        <dbReference type="ARBA" id="ARBA00063644"/>
    </source>
</evidence>
<feature type="short sequence motif" description="GyrA-box" evidence="9">
    <location>
        <begin position="542"/>
        <end position="548"/>
    </location>
</feature>
<evidence type="ECO:0000256" key="4">
    <source>
        <dbReference type="ARBA" id="ARBA00022840"/>
    </source>
</evidence>
<dbReference type="PANTHER" id="PTHR43493">
    <property type="entry name" value="DNA GYRASE/TOPOISOMERASE SUBUNIT A"/>
    <property type="match status" value="1"/>
</dbReference>
<dbReference type="GO" id="GO:0009330">
    <property type="term" value="C:DNA topoisomerase type II (double strand cut, ATP-hydrolyzing) complex"/>
    <property type="evidence" value="ECO:0007669"/>
    <property type="project" value="TreeGrafter"/>
</dbReference>
<dbReference type="Gene3D" id="2.120.10.90">
    <property type="entry name" value="DNA gyrase/topoisomerase IV, subunit A, C-terminal"/>
    <property type="match status" value="1"/>
</dbReference>
<evidence type="ECO:0000256" key="3">
    <source>
        <dbReference type="ARBA" id="ARBA00022741"/>
    </source>
</evidence>
<dbReference type="Gene3D" id="3.30.1360.40">
    <property type="match status" value="1"/>
</dbReference>
<dbReference type="EC" id="5.6.2.2" evidence="9"/>
<dbReference type="GO" id="GO:0005694">
    <property type="term" value="C:chromosome"/>
    <property type="evidence" value="ECO:0007669"/>
    <property type="project" value="InterPro"/>
</dbReference>
<dbReference type="PANTHER" id="PTHR43493:SF5">
    <property type="entry name" value="DNA GYRASE SUBUNIT A, CHLOROPLASTIC_MITOCHONDRIAL"/>
    <property type="match status" value="1"/>
</dbReference>
<keyword evidence="7 9" id="KW-0413">Isomerase</keyword>
<comment type="subunit">
    <text evidence="9">Heterotetramer, composed of two GyrA and two GyrB chains. In the heterotetramer, GyrA contains the active site tyrosine that forms a transient covalent intermediate with DNA, while GyrB binds cofactors and catalyzes ATP hydrolysis.</text>
</comment>
<comment type="subcellular location">
    <subcellularLocation>
        <location evidence="9">Cytoplasm</location>
    </subcellularLocation>
</comment>
<dbReference type="Pfam" id="PF00521">
    <property type="entry name" value="DNA_topoisoIV"/>
    <property type="match status" value="1"/>
</dbReference>
<feature type="domain" description="Topo IIA-type catalytic" evidence="12">
    <location>
        <begin position="48"/>
        <end position="515"/>
    </location>
</feature>
<dbReference type="SUPFAM" id="SSF56719">
    <property type="entry name" value="Type II DNA topoisomerase"/>
    <property type="match status" value="1"/>
</dbReference>
<dbReference type="InterPro" id="IPR050220">
    <property type="entry name" value="Type_II_DNA_Topoisomerases"/>
</dbReference>
<comment type="subunit">
    <text evidence="8">Heterotetramer composed of ParC and ParE.</text>
</comment>
<dbReference type="GO" id="GO:0006265">
    <property type="term" value="P:DNA topological change"/>
    <property type="evidence" value="ECO:0007669"/>
    <property type="project" value="UniProtKB-UniRule"/>
</dbReference>
<keyword evidence="11" id="KW-0175">Coiled coil</keyword>
<dbReference type="Proteomes" id="UP000179258">
    <property type="component" value="Unassembled WGS sequence"/>
</dbReference>
<dbReference type="GO" id="GO:0034335">
    <property type="term" value="F:DNA negative supercoiling activity"/>
    <property type="evidence" value="ECO:0007669"/>
    <property type="project" value="UniProtKB-ARBA"/>
</dbReference>
<organism evidence="13 14">
    <name type="scientific">Candidatus Wildermuthbacteria bacterium RIFCSPHIGHO2_02_FULL_47_17</name>
    <dbReference type="NCBI Taxonomy" id="1802452"/>
    <lineage>
        <taxon>Bacteria</taxon>
        <taxon>Candidatus Wildermuthiibacteriota</taxon>
    </lineage>
</organism>
<keyword evidence="9" id="KW-0963">Cytoplasm</keyword>
<sequence>MPKEADKNKNPGNKDKAELGYIKPRDIVEEMRESYIDYAMSVIVSRALPDARDGLKPVHRRILFAMQEEGLTHGAKYRKSATVVGSTLGRYHPHGDQALYDSLARMAQDFSLRYPLVEGQGNFGSIDGDPPAAMRYTECRLSRIGEEMLRDIGRDTVDFADNYDGTRKEPMVLPSPVPQLLLNGSLGIAVGMATNIPPHNLSELTDALVYFLDHPKAATEDLFQFIKGPDFPTGGTIYDRQAIIEAYSQGKGPILIRGKVEIIEGEKGARIQIVISEIPFQVLKSSLIEQFANLVQEKKIDGVKDIRDESDKEGMRIVIDLQRDAYPQKILNRLYKFSDLQKTFHLNTIALVEGIQPRLLSLPELLHYYLEHRREVIVRRVKYDLERAKDRAHILEGLHKCLAKIDAVIKTIKSSASRDDAQKNLMKRFKLTQIQANAILETKLSALAKLERQKIEQELRDTMIKIRELAAILKNTEKIKQVMKKELQEIKEKFGDERRTKVLAQKVGEIAEEDLIPQEETLITLTHGGYIKRLNPGTYKMQKRGGKGMVGMKTVGDDLIEHFLSAMTHDSLLFFTDSGKVFRCQAYEIPEGSRVAKGRGLLNFLEISPQEKVLSIMPLGKEDAASAKYILLVTKNGVIKKTELKDFDNIRKSGLIAITLKKDDLVSHVGKTTGEDEIILVTKKGQSIRFSEKQVRPMGRTAAGVTGVRLKKGDEVVGMDIITKNQKPEAKGANYLLVVTNNGYGKRTEIKEYRLQGRGGSGIKAAQVTQKTGDLVASRVLGGAEEDLIVISRKGQVIRTKIGSIAKLGRATQGVRIMRLDSDDKVASAVCI</sequence>
<dbReference type="InterPro" id="IPR005743">
    <property type="entry name" value="GyrA"/>
</dbReference>
<comment type="catalytic activity">
    <reaction evidence="1 9 10">
        <text>ATP-dependent breakage, passage and rejoining of double-stranded DNA.</text>
        <dbReference type="EC" id="5.6.2.2"/>
    </reaction>
</comment>
<evidence type="ECO:0000313" key="13">
    <source>
        <dbReference type="EMBL" id="OHA67197.1"/>
    </source>
</evidence>
<dbReference type="HAMAP" id="MF_01897">
    <property type="entry name" value="GyrA"/>
    <property type="match status" value="1"/>
</dbReference>
<dbReference type="InterPro" id="IPR013760">
    <property type="entry name" value="Topo_IIA-like_dom_sf"/>
</dbReference>
<comment type="function">
    <text evidence="9">A type II topoisomerase that negatively supercoils closed circular double-stranded (ds) DNA in an ATP-dependent manner to modulate DNA topology and maintain chromosomes in an underwound state. Negative supercoiling favors strand separation, and DNA replication, transcription, recombination and repair, all of which involve strand separation. Also able to catalyze the interconversion of other topological isomers of dsDNA rings, including catenanes and knotted rings. Type II topoisomerases break and join 2 DNA strands simultaneously in an ATP-dependent manner.</text>
</comment>
<keyword evidence="4 9" id="KW-0067">ATP-binding</keyword>
<dbReference type="InterPro" id="IPR013757">
    <property type="entry name" value="Topo_IIA_A_a_sf"/>
</dbReference>
<dbReference type="GO" id="GO:0003677">
    <property type="term" value="F:DNA binding"/>
    <property type="evidence" value="ECO:0007669"/>
    <property type="project" value="UniProtKB-UniRule"/>
</dbReference>
<dbReference type="Gene3D" id="3.90.199.10">
    <property type="entry name" value="Topoisomerase II, domain 5"/>
    <property type="match status" value="1"/>
</dbReference>
<feature type="active site" description="O-(5'-phospho-DNA)-tyrosine intermediate" evidence="9 10">
    <location>
        <position position="136"/>
    </location>
</feature>
<name>A0A1G2R3B6_9BACT</name>
<dbReference type="PROSITE" id="PS52040">
    <property type="entry name" value="TOPO_IIA"/>
    <property type="match status" value="1"/>
</dbReference>
<accession>A0A1G2R3B6</accession>
<evidence type="ECO:0000256" key="9">
    <source>
        <dbReference type="HAMAP-Rule" id="MF_01897"/>
    </source>
</evidence>
<dbReference type="AlphaFoldDB" id="A0A1G2R3B6"/>
<dbReference type="InterPro" id="IPR002205">
    <property type="entry name" value="Topo_IIA_dom_A"/>
</dbReference>
<evidence type="ECO:0000259" key="12">
    <source>
        <dbReference type="PROSITE" id="PS52040"/>
    </source>
</evidence>
<dbReference type="GO" id="GO:0005524">
    <property type="term" value="F:ATP binding"/>
    <property type="evidence" value="ECO:0007669"/>
    <property type="project" value="UniProtKB-UniRule"/>
</dbReference>
<dbReference type="Pfam" id="PF03989">
    <property type="entry name" value="DNA_gyraseA_C"/>
    <property type="match status" value="6"/>
</dbReference>
<keyword evidence="6 9" id="KW-0238">DNA-binding</keyword>
<keyword evidence="5 9" id="KW-0799">Topoisomerase</keyword>
<dbReference type="FunFam" id="2.120.10.90:FF:000005">
    <property type="entry name" value="DNA topoisomerase 4 subunit A"/>
    <property type="match status" value="1"/>
</dbReference>
<dbReference type="SMART" id="SM00434">
    <property type="entry name" value="TOP4c"/>
    <property type="match status" value="1"/>
</dbReference>
<dbReference type="NCBIfam" id="NF004044">
    <property type="entry name" value="PRK05561.1"/>
    <property type="match status" value="1"/>
</dbReference>
<dbReference type="EMBL" id="MHTX01000044">
    <property type="protein sequence ID" value="OHA67197.1"/>
    <property type="molecule type" value="Genomic_DNA"/>
</dbReference>
<dbReference type="CDD" id="cd00187">
    <property type="entry name" value="TOP4c"/>
    <property type="match status" value="1"/>
</dbReference>
<dbReference type="NCBIfam" id="NF004043">
    <property type="entry name" value="PRK05560.1"/>
    <property type="match status" value="1"/>
</dbReference>
<dbReference type="FunFam" id="1.10.268.10:FF:000001">
    <property type="entry name" value="DNA gyrase subunit A"/>
    <property type="match status" value="1"/>
</dbReference>
<comment type="miscellaneous">
    <text evidence="9">Few gyrases are as efficient as E.coli at forming negative supercoils. Not all organisms have 2 type II topoisomerases; in organisms with a single type II topoisomerase this enzyme also has to decatenate newly replicated chromosomes.</text>
</comment>